<dbReference type="Proteomes" id="UP001149090">
    <property type="component" value="Unassembled WGS sequence"/>
</dbReference>
<evidence type="ECO:0000256" key="6">
    <source>
        <dbReference type="SAM" id="Phobius"/>
    </source>
</evidence>
<comment type="subcellular location">
    <subcellularLocation>
        <location evidence="1">Membrane</location>
        <topology evidence="1">Multi-pass membrane protein</topology>
    </subcellularLocation>
</comment>
<feature type="transmembrane region" description="Helical" evidence="6">
    <location>
        <begin position="266"/>
        <end position="286"/>
    </location>
</feature>
<dbReference type="OrthoDB" id="426527at2759"/>
<feature type="transmembrane region" description="Helical" evidence="6">
    <location>
        <begin position="37"/>
        <end position="56"/>
    </location>
</feature>
<evidence type="ECO:0000256" key="4">
    <source>
        <dbReference type="ARBA" id="ARBA00022989"/>
    </source>
</evidence>
<proteinExistence type="inferred from homology"/>
<feature type="transmembrane region" description="Helical" evidence="6">
    <location>
        <begin position="6"/>
        <end position="25"/>
    </location>
</feature>
<dbReference type="PANTHER" id="PTHR16119:SF17">
    <property type="entry name" value="TRANSMEMBRANE PROTEIN 144"/>
    <property type="match status" value="1"/>
</dbReference>
<feature type="transmembrane region" description="Helical" evidence="6">
    <location>
        <begin position="62"/>
        <end position="82"/>
    </location>
</feature>
<keyword evidence="8" id="KW-1185">Reference proteome</keyword>
<evidence type="ECO:0000313" key="8">
    <source>
        <dbReference type="Proteomes" id="UP001149090"/>
    </source>
</evidence>
<accession>A0A9Q0LKU3</accession>
<sequence length="320" mass="35967">MNNLIIGYLASCIAALFFGSNFVPINKIQPKLGDGMFFQSFMSSGIYFIGILSLFLPEKPMFVQSGLIGGALVAIALLLVPITLEFLGLGLGALFWNGSDLITGYMVGRFGLFGTEKEEVKSEFYSISGFVLAFFALILFYFIKPITQEDQKSEERIRLLQDPKIIEEKKEKQFDEYLQEQNNTKLIKKIRLMKKKTKHLIGVILAIIVGIFTGVNLIPMMIWSGDHPNAGHFDFVFSHFTGIFLSGVLWAIACISWFVSTRILGFAVGYPIVCIGPILITSLWSIFYFREIKGKKNFLIFFSSFGLFIIAVTFLVLSKT</sequence>
<feature type="transmembrane region" description="Helical" evidence="6">
    <location>
        <begin position="235"/>
        <end position="259"/>
    </location>
</feature>
<dbReference type="InterPro" id="IPR012435">
    <property type="entry name" value="TMEM144"/>
</dbReference>
<dbReference type="InterPro" id="IPR010651">
    <property type="entry name" value="Sugar_transport"/>
</dbReference>
<dbReference type="OMA" id="EFYPLAM"/>
<organism evidence="7 8">
    <name type="scientific">Anaeramoeba ignava</name>
    <name type="common">Anaerobic marine amoeba</name>
    <dbReference type="NCBI Taxonomy" id="1746090"/>
    <lineage>
        <taxon>Eukaryota</taxon>
        <taxon>Metamonada</taxon>
        <taxon>Anaeramoebidae</taxon>
        <taxon>Anaeramoeba</taxon>
    </lineage>
</organism>
<dbReference type="Pfam" id="PF07857">
    <property type="entry name" value="TMEM144"/>
    <property type="match status" value="1"/>
</dbReference>
<dbReference type="AlphaFoldDB" id="A0A9Q0LKU3"/>
<feature type="transmembrane region" description="Helical" evidence="6">
    <location>
        <begin position="200"/>
        <end position="223"/>
    </location>
</feature>
<comment type="similarity">
    <text evidence="2">Belongs to the TMEM144 family.</text>
</comment>
<dbReference type="GO" id="GO:0016020">
    <property type="term" value="C:membrane"/>
    <property type="evidence" value="ECO:0007669"/>
    <property type="project" value="UniProtKB-SubCell"/>
</dbReference>
<keyword evidence="5 6" id="KW-0472">Membrane</keyword>
<evidence type="ECO:0000313" key="7">
    <source>
        <dbReference type="EMBL" id="KAJ5072995.1"/>
    </source>
</evidence>
<reference evidence="7" key="1">
    <citation type="submission" date="2022-10" db="EMBL/GenBank/DDBJ databases">
        <title>Novel sulphate-reducing endosymbionts in the free-living metamonad Anaeramoeba.</title>
        <authorList>
            <person name="Jerlstrom-Hultqvist J."/>
            <person name="Cepicka I."/>
            <person name="Gallot-Lavallee L."/>
            <person name="Salas-Leiva D."/>
            <person name="Curtis B.A."/>
            <person name="Zahonova K."/>
            <person name="Pipaliya S."/>
            <person name="Dacks J."/>
            <person name="Roger A.J."/>
        </authorList>
    </citation>
    <scope>NUCLEOTIDE SEQUENCE</scope>
    <source>
        <strain evidence="7">BMAN</strain>
    </source>
</reference>
<evidence type="ECO:0000256" key="5">
    <source>
        <dbReference type="ARBA" id="ARBA00023136"/>
    </source>
</evidence>
<feature type="transmembrane region" description="Helical" evidence="6">
    <location>
        <begin position="298"/>
        <end position="317"/>
    </location>
</feature>
<evidence type="ECO:0000256" key="2">
    <source>
        <dbReference type="ARBA" id="ARBA00005731"/>
    </source>
</evidence>
<evidence type="ECO:0000256" key="3">
    <source>
        <dbReference type="ARBA" id="ARBA00022692"/>
    </source>
</evidence>
<name>A0A9Q0LKU3_ANAIG</name>
<gene>
    <name evidence="7" type="ORF">M0811_09209</name>
</gene>
<dbReference type="GO" id="GO:0015144">
    <property type="term" value="F:carbohydrate transmembrane transporter activity"/>
    <property type="evidence" value="ECO:0007669"/>
    <property type="project" value="InterPro"/>
</dbReference>
<feature type="transmembrane region" description="Helical" evidence="6">
    <location>
        <begin position="124"/>
        <end position="143"/>
    </location>
</feature>
<evidence type="ECO:0000256" key="1">
    <source>
        <dbReference type="ARBA" id="ARBA00004141"/>
    </source>
</evidence>
<comment type="caution">
    <text evidence="7">The sequence shown here is derived from an EMBL/GenBank/DDBJ whole genome shotgun (WGS) entry which is preliminary data.</text>
</comment>
<dbReference type="EMBL" id="JAPDFW010000078">
    <property type="protein sequence ID" value="KAJ5072995.1"/>
    <property type="molecule type" value="Genomic_DNA"/>
</dbReference>
<keyword evidence="3 6" id="KW-0812">Transmembrane</keyword>
<protein>
    <submittedName>
        <fullName evidence="7">Uncharacterized protein</fullName>
    </submittedName>
</protein>
<feature type="transmembrane region" description="Helical" evidence="6">
    <location>
        <begin position="94"/>
        <end position="112"/>
    </location>
</feature>
<dbReference type="PANTHER" id="PTHR16119">
    <property type="entry name" value="TRANSMEMBRANE PROTEIN 144"/>
    <property type="match status" value="1"/>
</dbReference>
<keyword evidence="4 6" id="KW-1133">Transmembrane helix</keyword>